<sequence length="569" mass="64127">MGRQEKQRVGYSQFACIGSGFSAVGLGATLKRWYGITDIHFFERHSDLGGTWFANTYPDAPGCACDVPSLLYSFSFAPNPRWTRVLASSGELLEYLKHVADDYDLPSKMTFGAEVKRCEWLQHSQRWRIHFRNVDDDTMSVHECQFLFAGTGALVTPRDPDVPGLESFNGPVIHAGRWSSDVELRGKNVVLVGNGCSAAQIVPNIVNETKQLTQFVRSKHWIIPHMNVPTSTTLQWAFEHVPGLLATARFLLFLSAENDLRGFYMTKAGASFRARREAGAARYVRKTAPAKYHHLLIPDYEIGCKRRIFDPGYLKALHATNLNVTDDPITQVLPDAVRSKSGATTKADIIVLATGYSTNSFMAGIEVVGRNGVTMDQHWESFDGPEAYNGCALNEFPNFFMLLGPNTVTGHTSAIMAIENAINYALRVIKPVIDGDATTAEVKREAEIQYSQQMQEDLHKTVWWGGCANWYNTKGRSGKQWNAMTYPHSQMHYWYKCLFPTYGDWNYTRTPNAARRIFLRRTKKLVLWTGLLLVAARISLFVRSKGLEFNNYLPHVLQACQAIQQRLPF</sequence>
<dbReference type="Proteomes" id="UP000237481">
    <property type="component" value="Unassembled WGS sequence"/>
</dbReference>
<accession>A0A2S4LBA1</accession>
<evidence type="ECO:0000256" key="4">
    <source>
        <dbReference type="ARBA" id="ARBA00023002"/>
    </source>
</evidence>
<keyword evidence="6" id="KW-1185">Reference proteome</keyword>
<evidence type="ECO:0000313" key="6">
    <source>
        <dbReference type="Proteomes" id="UP000237481"/>
    </source>
</evidence>
<evidence type="ECO:0000313" key="5">
    <source>
        <dbReference type="EMBL" id="POR39696.1"/>
    </source>
</evidence>
<evidence type="ECO:0000256" key="3">
    <source>
        <dbReference type="ARBA" id="ARBA00022827"/>
    </source>
</evidence>
<dbReference type="EMBL" id="PKSG01000014">
    <property type="protein sequence ID" value="POR39696.1"/>
    <property type="molecule type" value="Genomic_DNA"/>
</dbReference>
<comment type="caution">
    <text evidence="5">The sequence shown here is derived from an EMBL/GenBank/DDBJ whole genome shotgun (WGS) entry which is preliminary data.</text>
</comment>
<protein>
    <submittedName>
        <fullName evidence="5">Uncharacterized protein</fullName>
    </submittedName>
</protein>
<dbReference type="PANTHER" id="PTHR42877:SF10">
    <property type="entry name" value="L-ORNITHINE N(5)-OXYGENASE"/>
    <property type="match status" value="1"/>
</dbReference>
<keyword evidence="4" id="KW-0560">Oxidoreductase</keyword>
<keyword evidence="3" id="KW-0274">FAD</keyword>
<dbReference type="AlphaFoldDB" id="A0A2S4LBA1"/>
<dbReference type="InterPro" id="IPR036188">
    <property type="entry name" value="FAD/NAD-bd_sf"/>
</dbReference>
<dbReference type="InterPro" id="IPR020946">
    <property type="entry name" value="Flavin_mOase-like"/>
</dbReference>
<dbReference type="PANTHER" id="PTHR42877">
    <property type="entry name" value="L-ORNITHINE N(5)-MONOOXYGENASE-RELATED"/>
    <property type="match status" value="1"/>
</dbReference>
<evidence type="ECO:0000256" key="1">
    <source>
        <dbReference type="ARBA" id="ARBA00010139"/>
    </source>
</evidence>
<evidence type="ECO:0000256" key="2">
    <source>
        <dbReference type="ARBA" id="ARBA00022630"/>
    </source>
</evidence>
<dbReference type="GO" id="GO:0050661">
    <property type="term" value="F:NADP binding"/>
    <property type="evidence" value="ECO:0007669"/>
    <property type="project" value="InterPro"/>
</dbReference>
<organism evidence="5 6">
    <name type="scientific">Tolypocladium paradoxum</name>
    <dbReference type="NCBI Taxonomy" id="94208"/>
    <lineage>
        <taxon>Eukaryota</taxon>
        <taxon>Fungi</taxon>
        <taxon>Dikarya</taxon>
        <taxon>Ascomycota</taxon>
        <taxon>Pezizomycotina</taxon>
        <taxon>Sordariomycetes</taxon>
        <taxon>Hypocreomycetidae</taxon>
        <taxon>Hypocreales</taxon>
        <taxon>Ophiocordycipitaceae</taxon>
        <taxon>Tolypocladium</taxon>
    </lineage>
</organism>
<reference evidence="5 6" key="1">
    <citation type="submission" date="2018-01" db="EMBL/GenBank/DDBJ databases">
        <title>Harnessing the power of phylogenomics to disentangle the directionality and signatures of interkingdom host jumping in the parasitic fungal genus Tolypocladium.</title>
        <authorList>
            <person name="Quandt C.A."/>
            <person name="Patterson W."/>
            <person name="Spatafora J.W."/>
        </authorList>
    </citation>
    <scope>NUCLEOTIDE SEQUENCE [LARGE SCALE GENOMIC DNA]</scope>
    <source>
        <strain evidence="5 6">NRBC 100945</strain>
    </source>
</reference>
<name>A0A2S4LBA1_9HYPO</name>
<proteinExistence type="inferred from homology"/>
<dbReference type="GO" id="GO:0050660">
    <property type="term" value="F:flavin adenine dinucleotide binding"/>
    <property type="evidence" value="ECO:0007669"/>
    <property type="project" value="InterPro"/>
</dbReference>
<comment type="similarity">
    <text evidence="1">Belongs to the FAD-binding monooxygenase family.</text>
</comment>
<dbReference type="OrthoDB" id="74360at2759"/>
<dbReference type="Pfam" id="PF00743">
    <property type="entry name" value="FMO-like"/>
    <property type="match status" value="1"/>
</dbReference>
<keyword evidence="2" id="KW-0285">Flavoprotein</keyword>
<dbReference type="InterPro" id="IPR051209">
    <property type="entry name" value="FAD-bind_Monooxygenase_sf"/>
</dbReference>
<dbReference type="Gene3D" id="3.50.50.60">
    <property type="entry name" value="FAD/NAD(P)-binding domain"/>
    <property type="match status" value="2"/>
</dbReference>
<gene>
    <name evidence="5" type="ORF">TPAR_00120</name>
</gene>
<dbReference type="SUPFAM" id="SSF51905">
    <property type="entry name" value="FAD/NAD(P)-binding domain"/>
    <property type="match status" value="2"/>
</dbReference>
<dbReference type="GO" id="GO:0004499">
    <property type="term" value="F:N,N-dimethylaniline monooxygenase activity"/>
    <property type="evidence" value="ECO:0007669"/>
    <property type="project" value="InterPro"/>
</dbReference>